<accession>A0ABD1NBN7</accession>
<dbReference type="PANTHER" id="PTHR31683:SF74">
    <property type="entry name" value="PECTATE LYASE"/>
    <property type="match status" value="1"/>
</dbReference>
<evidence type="ECO:0000256" key="1">
    <source>
        <dbReference type="ARBA" id="ARBA00004191"/>
    </source>
</evidence>
<protein>
    <submittedName>
        <fullName evidence="5">Uncharacterized protein</fullName>
    </submittedName>
</protein>
<comment type="caution">
    <text evidence="5">The sequence shown here is derived from an EMBL/GenBank/DDBJ whole genome shotgun (WGS) entry which is preliminary data.</text>
</comment>
<evidence type="ECO:0000313" key="5">
    <source>
        <dbReference type="EMBL" id="KAL2345107.1"/>
    </source>
</evidence>
<dbReference type="Gene3D" id="2.160.20.10">
    <property type="entry name" value="Single-stranded right-handed beta-helix, Pectin lyase-like"/>
    <property type="match status" value="1"/>
</dbReference>
<dbReference type="InterPro" id="IPR045032">
    <property type="entry name" value="PEL"/>
</dbReference>
<keyword evidence="6" id="KW-1185">Reference proteome</keyword>
<dbReference type="PANTHER" id="PTHR31683">
    <property type="entry name" value="PECTATE LYASE 18-RELATED"/>
    <property type="match status" value="1"/>
</dbReference>
<keyword evidence="4" id="KW-0732">Signal</keyword>
<proteinExistence type="inferred from homology"/>
<comment type="subcellular location">
    <subcellularLocation>
        <location evidence="1">Secreted</location>
        <location evidence="1">Cell wall</location>
    </subcellularLocation>
</comment>
<keyword evidence="3" id="KW-0134">Cell wall</keyword>
<dbReference type="AlphaFoldDB" id="A0ABD1NBN7"/>
<keyword evidence="3" id="KW-0964">Secreted</keyword>
<comment type="similarity">
    <text evidence="2">Belongs to the polysaccharide lyase 1 family.</text>
</comment>
<dbReference type="InterPro" id="IPR011050">
    <property type="entry name" value="Pectin_lyase_fold/virulence"/>
</dbReference>
<organism evidence="5 6">
    <name type="scientific">Flemingia macrophylla</name>
    <dbReference type="NCBI Taxonomy" id="520843"/>
    <lineage>
        <taxon>Eukaryota</taxon>
        <taxon>Viridiplantae</taxon>
        <taxon>Streptophyta</taxon>
        <taxon>Embryophyta</taxon>
        <taxon>Tracheophyta</taxon>
        <taxon>Spermatophyta</taxon>
        <taxon>Magnoliopsida</taxon>
        <taxon>eudicotyledons</taxon>
        <taxon>Gunneridae</taxon>
        <taxon>Pentapetalae</taxon>
        <taxon>rosids</taxon>
        <taxon>fabids</taxon>
        <taxon>Fabales</taxon>
        <taxon>Fabaceae</taxon>
        <taxon>Papilionoideae</taxon>
        <taxon>50 kb inversion clade</taxon>
        <taxon>NPAAA clade</taxon>
        <taxon>indigoferoid/millettioid clade</taxon>
        <taxon>Phaseoleae</taxon>
        <taxon>Flemingia</taxon>
    </lineage>
</organism>
<reference evidence="5 6" key="1">
    <citation type="submission" date="2024-08" db="EMBL/GenBank/DDBJ databases">
        <title>Insights into the chromosomal genome structure of Flemingia macrophylla.</title>
        <authorList>
            <person name="Ding Y."/>
            <person name="Zhao Y."/>
            <person name="Bi W."/>
            <person name="Wu M."/>
            <person name="Zhao G."/>
            <person name="Gong Y."/>
            <person name="Li W."/>
            <person name="Zhang P."/>
        </authorList>
    </citation>
    <scope>NUCLEOTIDE SEQUENCE [LARGE SCALE GENOMIC DNA]</scope>
    <source>
        <strain evidence="5">DYQJB</strain>
        <tissue evidence="5">Leaf</tissue>
    </source>
</reference>
<evidence type="ECO:0000256" key="4">
    <source>
        <dbReference type="ARBA" id="ARBA00022729"/>
    </source>
</evidence>
<dbReference type="InterPro" id="IPR012334">
    <property type="entry name" value="Pectin_lyas_fold"/>
</dbReference>
<dbReference type="Proteomes" id="UP001603857">
    <property type="component" value="Unassembled WGS sequence"/>
</dbReference>
<evidence type="ECO:0000313" key="6">
    <source>
        <dbReference type="Proteomes" id="UP001603857"/>
    </source>
</evidence>
<dbReference type="EMBL" id="JBGMDY010000002">
    <property type="protein sequence ID" value="KAL2345107.1"/>
    <property type="molecule type" value="Genomic_DNA"/>
</dbReference>
<sequence>MADLVAQCALRDQDTIPLHHGPPLPYSSRQQLWHSNFGPHITFVLMILKETCIQNFGHSRNWVRDTTDLATLFATFNAVHLSFQLSKSSPRVQLVSQVKLRDQHLSQLDHIFPNDLILKQNYEKSGIRKKRRDKNKKKMEQIQERFVHPTYYHFKIRHGYAHVANNLYQGWVQYVIGGSMGPSLKSEANHFIAPTTGIKR</sequence>
<evidence type="ECO:0000256" key="3">
    <source>
        <dbReference type="ARBA" id="ARBA00022512"/>
    </source>
</evidence>
<evidence type="ECO:0000256" key="2">
    <source>
        <dbReference type="ARBA" id="ARBA00010980"/>
    </source>
</evidence>
<gene>
    <name evidence="5" type="ORF">Fmac_006392</name>
</gene>
<dbReference type="PRINTS" id="PR00807">
    <property type="entry name" value="AMBALLERGEN"/>
</dbReference>
<name>A0ABD1NBN7_9FABA</name>
<dbReference type="SUPFAM" id="SSF51126">
    <property type="entry name" value="Pectin lyase-like"/>
    <property type="match status" value="1"/>
</dbReference>
<dbReference type="InterPro" id="IPR018082">
    <property type="entry name" value="AmbAllergen"/>
</dbReference>